<evidence type="ECO:0000256" key="4">
    <source>
        <dbReference type="ARBA" id="ARBA00023242"/>
    </source>
</evidence>
<comment type="caution">
    <text evidence="7">The sequence shown here is derived from an EMBL/GenBank/DDBJ whole genome shotgun (WGS) entry which is preliminary data.</text>
</comment>
<dbReference type="InterPro" id="IPR006447">
    <property type="entry name" value="Myb_dom_plants"/>
</dbReference>
<accession>A0AAD7LAU0</accession>
<feature type="region of interest" description="Disordered" evidence="5">
    <location>
        <begin position="13"/>
        <end position="44"/>
    </location>
</feature>
<keyword evidence="4" id="KW-0539">Nucleus</keyword>
<evidence type="ECO:0000256" key="5">
    <source>
        <dbReference type="SAM" id="MobiDB-lite"/>
    </source>
</evidence>
<dbReference type="PANTHER" id="PTHR31442:SF40">
    <property type="entry name" value="HOMEODOMAIN-LIKE SUPERFAMILY PROTEIN"/>
    <property type="match status" value="1"/>
</dbReference>
<protein>
    <submittedName>
        <fullName evidence="7">Two-component response regulator</fullName>
    </submittedName>
</protein>
<keyword evidence="2" id="KW-0805">Transcription regulation</keyword>
<dbReference type="EMBL" id="JARAOO010000010">
    <property type="protein sequence ID" value="KAJ7954347.1"/>
    <property type="molecule type" value="Genomic_DNA"/>
</dbReference>
<keyword evidence="3" id="KW-0804">Transcription</keyword>
<organism evidence="7 8">
    <name type="scientific">Quillaja saponaria</name>
    <name type="common">Soap bark tree</name>
    <dbReference type="NCBI Taxonomy" id="32244"/>
    <lineage>
        <taxon>Eukaryota</taxon>
        <taxon>Viridiplantae</taxon>
        <taxon>Streptophyta</taxon>
        <taxon>Embryophyta</taxon>
        <taxon>Tracheophyta</taxon>
        <taxon>Spermatophyta</taxon>
        <taxon>Magnoliopsida</taxon>
        <taxon>eudicotyledons</taxon>
        <taxon>Gunneridae</taxon>
        <taxon>Pentapetalae</taxon>
        <taxon>rosids</taxon>
        <taxon>fabids</taxon>
        <taxon>Fabales</taxon>
        <taxon>Quillajaceae</taxon>
        <taxon>Quillaja</taxon>
    </lineage>
</organism>
<sequence>MIVSMLHHVNDATEGILRTPKKRSNSKEEDDGEMENEDPSTSKKPRVVWSVELHQQFVSAVNQLGLDKAVPKRILELMNVPGLTRENVASHLQKFRLYLKRISGVAQQHNGISNTLSGSVESNVKLGALGRFNIQALAASGQIPPETLAALHAELLGHPADNLAPAVDQPALLQASLQGPKHTPIQNGVAFGQPLVKCASDITKHFPQSILSVEDVPSGYGAWPSNRIGSVGPNNNLGNASPQNCNMLMDILQQAAPETTAATTTASDAATGNNI</sequence>
<evidence type="ECO:0000256" key="2">
    <source>
        <dbReference type="ARBA" id="ARBA00023015"/>
    </source>
</evidence>
<feature type="domain" description="HTH myb-type" evidence="6">
    <location>
        <begin position="41"/>
        <end position="100"/>
    </location>
</feature>
<dbReference type="AlphaFoldDB" id="A0AAD7LAU0"/>
<dbReference type="InterPro" id="IPR044841">
    <property type="entry name" value="LUX/BOA-like"/>
</dbReference>
<dbReference type="SUPFAM" id="SSF46689">
    <property type="entry name" value="Homeodomain-like"/>
    <property type="match status" value="1"/>
</dbReference>
<dbReference type="InterPro" id="IPR017930">
    <property type="entry name" value="Myb_dom"/>
</dbReference>
<dbReference type="GO" id="GO:0005634">
    <property type="term" value="C:nucleus"/>
    <property type="evidence" value="ECO:0007669"/>
    <property type="project" value="UniProtKB-SubCell"/>
</dbReference>
<dbReference type="GO" id="GO:0003700">
    <property type="term" value="F:DNA-binding transcription factor activity"/>
    <property type="evidence" value="ECO:0007669"/>
    <property type="project" value="InterPro"/>
</dbReference>
<dbReference type="PROSITE" id="PS51294">
    <property type="entry name" value="HTH_MYB"/>
    <property type="match status" value="1"/>
</dbReference>
<dbReference type="FunFam" id="1.10.10.60:FF:000007">
    <property type="entry name" value="Two-component response regulator"/>
    <property type="match status" value="1"/>
</dbReference>
<dbReference type="KEGG" id="qsa:O6P43_025936"/>
<dbReference type="Pfam" id="PF00249">
    <property type="entry name" value="Myb_DNA-binding"/>
    <property type="match status" value="1"/>
</dbReference>
<dbReference type="PANTHER" id="PTHR31442">
    <property type="entry name" value="HOMEODOMAIN-LIKE SUPERFAMILY PROTEIN-RELATED"/>
    <property type="match status" value="1"/>
</dbReference>
<dbReference type="InterPro" id="IPR001005">
    <property type="entry name" value="SANT/Myb"/>
</dbReference>
<gene>
    <name evidence="7" type="ORF">O6P43_025936</name>
</gene>
<evidence type="ECO:0000259" key="6">
    <source>
        <dbReference type="PROSITE" id="PS51294"/>
    </source>
</evidence>
<keyword evidence="8" id="KW-1185">Reference proteome</keyword>
<dbReference type="InterPro" id="IPR009057">
    <property type="entry name" value="Homeodomain-like_sf"/>
</dbReference>
<reference evidence="7" key="1">
    <citation type="journal article" date="2023" name="Science">
        <title>Elucidation of the pathway for biosynthesis of saponin adjuvants from the soapbark tree.</title>
        <authorList>
            <person name="Reed J."/>
            <person name="Orme A."/>
            <person name="El-Demerdash A."/>
            <person name="Owen C."/>
            <person name="Martin L.B.B."/>
            <person name="Misra R.C."/>
            <person name="Kikuchi S."/>
            <person name="Rejzek M."/>
            <person name="Martin A.C."/>
            <person name="Harkess A."/>
            <person name="Leebens-Mack J."/>
            <person name="Louveau T."/>
            <person name="Stephenson M.J."/>
            <person name="Osbourn A."/>
        </authorList>
    </citation>
    <scope>NUCLEOTIDE SEQUENCE</scope>
    <source>
        <strain evidence="7">S10</strain>
    </source>
</reference>
<dbReference type="Gene3D" id="1.10.10.60">
    <property type="entry name" value="Homeodomain-like"/>
    <property type="match status" value="1"/>
</dbReference>
<evidence type="ECO:0000313" key="8">
    <source>
        <dbReference type="Proteomes" id="UP001163823"/>
    </source>
</evidence>
<feature type="compositionally biased region" description="Acidic residues" evidence="5">
    <location>
        <begin position="28"/>
        <end position="38"/>
    </location>
</feature>
<dbReference type="Proteomes" id="UP001163823">
    <property type="component" value="Chromosome 10"/>
</dbReference>
<dbReference type="GO" id="GO:0003677">
    <property type="term" value="F:DNA binding"/>
    <property type="evidence" value="ECO:0007669"/>
    <property type="project" value="InterPro"/>
</dbReference>
<evidence type="ECO:0000313" key="7">
    <source>
        <dbReference type="EMBL" id="KAJ7954347.1"/>
    </source>
</evidence>
<proteinExistence type="predicted"/>
<dbReference type="NCBIfam" id="TIGR01557">
    <property type="entry name" value="myb_SHAQKYF"/>
    <property type="match status" value="1"/>
</dbReference>
<comment type="subcellular location">
    <subcellularLocation>
        <location evidence="1">Nucleus</location>
    </subcellularLocation>
</comment>
<evidence type="ECO:0000256" key="1">
    <source>
        <dbReference type="ARBA" id="ARBA00004123"/>
    </source>
</evidence>
<name>A0AAD7LAU0_QUISA</name>
<evidence type="ECO:0000256" key="3">
    <source>
        <dbReference type="ARBA" id="ARBA00023163"/>
    </source>
</evidence>